<keyword evidence="3" id="KW-1185">Reference proteome</keyword>
<proteinExistence type="predicted"/>
<accession>A0A0G4KVQ4</accession>
<dbReference type="EMBL" id="CVQH01005058">
    <property type="protein sequence ID" value="CRK13864.1"/>
    <property type="molecule type" value="Genomic_DNA"/>
</dbReference>
<evidence type="ECO:0000256" key="1">
    <source>
        <dbReference type="SAM" id="MobiDB-lite"/>
    </source>
</evidence>
<feature type="region of interest" description="Disordered" evidence="1">
    <location>
        <begin position="1"/>
        <end position="21"/>
    </location>
</feature>
<dbReference type="AlphaFoldDB" id="A0A0G4KVQ4"/>
<dbReference type="Proteomes" id="UP000044602">
    <property type="component" value="Unassembled WGS sequence"/>
</dbReference>
<protein>
    <submittedName>
        <fullName evidence="2">Uncharacterized protein</fullName>
    </submittedName>
</protein>
<evidence type="ECO:0000313" key="3">
    <source>
        <dbReference type="Proteomes" id="UP000044602"/>
    </source>
</evidence>
<reference evidence="3" key="1">
    <citation type="submission" date="2015-05" db="EMBL/GenBank/DDBJ databases">
        <authorList>
            <person name="Fogelqvist Johan"/>
        </authorList>
    </citation>
    <scope>NUCLEOTIDE SEQUENCE [LARGE SCALE GENOMIC DNA]</scope>
</reference>
<gene>
    <name evidence="2" type="ORF">BN1708_017201</name>
</gene>
<name>A0A0G4KVQ4_VERLO</name>
<feature type="compositionally biased region" description="Low complexity" evidence="1">
    <location>
        <begin position="1"/>
        <end position="14"/>
    </location>
</feature>
<evidence type="ECO:0000313" key="2">
    <source>
        <dbReference type="EMBL" id="CRK13864.1"/>
    </source>
</evidence>
<sequence length="21" mass="2295">MRRSTSTGGTLRRSALPRGCM</sequence>
<organism evidence="2 3">
    <name type="scientific">Verticillium longisporum</name>
    <name type="common">Verticillium dahliae var. longisporum</name>
    <dbReference type="NCBI Taxonomy" id="100787"/>
    <lineage>
        <taxon>Eukaryota</taxon>
        <taxon>Fungi</taxon>
        <taxon>Dikarya</taxon>
        <taxon>Ascomycota</taxon>
        <taxon>Pezizomycotina</taxon>
        <taxon>Sordariomycetes</taxon>
        <taxon>Hypocreomycetidae</taxon>
        <taxon>Glomerellales</taxon>
        <taxon>Plectosphaerellaceae</taxon>
        <taxon>Verticillium</taxon>
    </lineage>
</organism>